<evidence type="ECO:0000256" key="9">
    <source>
        <dbReference type="SAM" id="SignalP"/>
    </source>
</evidence>
<dbReference type="InterPro" id="IPR051906">
    <property type="entry name" value="TolC-like"/>
</dbReference>
<feature type="coiled-coil region" evidence="8">
    <location>
        <begin position="188"/>
        <end position="215"/>
    </location>
</feature>
<dbReference type="InParanoid" id="M1YM80"/>
<evidence type="ECO:0000256" key="8">
    <source>
        <dbReference type="SAM" id="Coils"/>
    </source>
</evidence>
<dbReference type="OrthoDB" id="9769048at2"/>
<evidence type="ECO:0000256" key="6">
    <source>
        <dbReference type="ARBA" id="ARBA00023136"/>
    </source>
</evidence>
<dbReference type="SUPFAM" id="SSF56954">
    <property type="entry name" value="Outer membrane efflux proteins (OEP)"/>
    <property type="match status" value="1"/>
</dbReference>
<comment type="subcellular location">
    <subcellularLocation>
        <location evidence="1">Cell outer membrane</location>
    </subcellularLocation>
</comment>
<dbReference type="Proteomes" id="UP000011704">
    <property type="component" value="Unassembled WGS sequence"/>
</dbReference>
<protein>
    <submittedName>
        <fullName evidence="10">Outer membrane efflux protein</fullName>
    </submittedName>
</protein>
<evidence type="ECO:0000313" key="10">
    <source>
        <dbReference type="EMBL" id="CCQ91598.1"/>
    </source>
</evidence>
<dbReference type="Gene3D" id="1.20.1600.10">
    <property type="entry name" value="Outer membrane efflux proteins (OEP)"/>
    <property type="match status" value="1"/>
</dbReference>
<dbReference type="HOGENOM" id="CLU_012817_15_0_0"/>
<evidence type="ECO:0000256" key="2">
    <source>
        <dbReference type="ARBA" id="ARBA00007613"/>
    </source>
</evidence>
<feature type="signal peptide" evidence="9">
    <location>
        <begin position="1"/>
        <end position="20"/>
    </location>
</feature>
<keyword evidence="8" id="KW-0175">Coiled coil</keyword>
<dbReference type="Pfam" id="PF02321">
    <property type="entry name" value="OEP"/>
    <property type="match status" value="1"/>
</dbReference>
<proteinExistence type="inferred from homology"/>
<evidence type="ECO:0000256" key="5">
    <source>
        <dbReference type="ARBA" id="ARBA00022692"/>
    </source>
</evidence>
<dbReference type="PANTHER" id="PTHR30026:SF20">
    <property type="entry name" value="OUTER MEMBRANE PROTEIN TOLC"/>
    <property type="match status" value="1"/>
</dbReference>
<dbReference type="GO" id="GO:1990281">
    <property type="term" value="C:efflux pump complex"/>
    <property type="evidence" value="ECO:0007669"/>
    <property type="project" value="TreeGrafter"/>
</dbReference>
<evidence type="ECO:0000256" key="1">
    <source>
        <dbReference type="ARBA" id="ARBA00004442"/>
    </source>
</evidence>
<dbReference type="GO" id="GO:0015288">
    <property type="term" value="F:porin activity"/>
    <property type="evidence" value="ECO:0007669"/>
    <property type="project" value="TreeGrafter"/>
</dbReference>
<dbReference type="GO" id="GO:0009279">
    <property type="term" value="C:cell outer membrane"/>
    <property type="evidence" value="ECO:0007669"/>
    <property type="project" value="UniProtKB-SubCell"/>
</dbReference>
<keyword evidence="9" id="KW-0732">Signal</keyword>
<keyword evidence="7" id="KW-0998">Cell outer membrane</keyword>
<keyword evidence="3" id="KW-0813">Transport</keyword>
<dbReference type="InterPro" id="IPR003423">
    <property type="entry name" value="OMP_efflux"/>
</dbReference>
<evidence type="ECO:0000256" key="3">
    <source>
        <dbReference type="ARBA" id="ARBA00022448"/>
    </source>
</evidence>
<dbReference type="RefSeq" id="WP_005010483.1">
    <property type="nucleotide sequence ID" value="NZ_HG422173.1"/>
</dbReference>
<dbReference type="PANTHER" id="PTHR30026">
    <property type="entry name" value="OUTER MEMBRANE PROTEIN TOLC"/>
    <property type="match status" value="1"/>
</dbReference>
<feature type="chain" id="PRO_5004019349" evidence="9">
    <location>
        <begin position="21"/>
        <end position="431"/>
    </location>
</feature>
<comment type="similarity">
    <text evidence="2">Belongs to the outer membrane factor (OMF) (TC 1.B.17) family.</text>
</comment>
<keyword evidence="4" id="KW-1134">Transmembrane beta strand</keyword>
<sequence length="431" mass="50101">MCRYWFFVAALCLVPSLGLAKDGQHRIFKTTLNSFIQEALQNNPELAEVRQKIKVLKEIPPQRKSLEDPMMMVGLMNLPVDTFSFRQEAMTQKQIEVTQALPYPGKLNLRSKEALQDVRIAEQTLHDLELEIIRQVKTSFYEICFFRAALDTTRQNKILLEQFVTIAESKYAVGKGIQQDVLQAQVELSKILDRLIELEQLKDQETARLNTLMDRLPQAPLHIPHGITQTPFHYTVENLQALAEKNRPALKEIQEAIEKMKVRKQLAEKEYYPDFQVGFRYGQRQDSPFTDHPDFVSGFVGVNIPIWQKTKQDRKVAEENYRISVLRESFRKVRNKIFMEIKMLMDKEKKNRELIQLVKTGIIPQAKQSLESALAAYSVDKVDFLTLIDNQVTLLNWEIKYHRELTHYEQNLAALESLVGKSLVEPNKTER</sequence>
<evidence type="ECO:0000313" key="11">
    <source>
        <dbReference type="Proteomes" id="UP000011704"/>
    </source>
</evidence>
<comment type="caution">
    <text evidence="10">The sequence shown here is derived from an EMBL/GenBank/DDBJ whole genome shotgun (WGS) entry which is preliminary data.</text>
</comment>
<keyword evidence="6" id="KW-0472">Membrane</keyword>
<organism evidence="10 11">
    <name type="scientific">Nitrospina gracilis (strain 3/211)</name>
    <dbReference type="NCBI Taxonomy" id="1266370"/>
    <lineage>
        <taxon>Bacteria</taxon>
        <taxon>Pseudomonadati</taxon>
        <taxon>Nitrospinota/Tectimicrobiota group</taxon>
        <taxon>Nitrospinota</taxon>
        <taxon>Nitrospinia</taxon>
        <taxon>Nitrospinales</taxon>
        <taxon>Nitrospinaceae</taxon>
        <taxon>Nitrospina</taxon>
    </lineage>
</organism>
<dbReference type="EMBL" id="CAQJ01000081">
    <property type="protein sequence ID" value="CCQ91598.1"/>
    <property type="molecule type" value="Genomic_DNA"/>
</dbReference>
<dbReference type="STRING" id="1266370.NITGR_730056"/>
<keyword evidence="11" id="KW-1185">Reference proteome</keyword>
<dbReference type="AlphaFoldDB" id="M1YM80"/>
<keyword evidence="5" id="KW-0812">Transmembrane</keyword>
<name>M1YM80_NITG3</name>
<evidence type="ECO:0000256" key="4">
    <source>
        <dbReference type="ARBA" id="ARBA00022452"/>
    </source>
</evidence>
<dbReference type="GO" id="GO:0015562">
    <property type="term" value="F:efflux transmembrane transporter activity"/>
    <property type="evidence" value="ECO:0007669"/>
    <property type="project" value="InterPro"/>
</dbReference>
<gene>
    <name evidence="10" type="ORF">NITGR_730056</name>
</gene>
<evidence type="ECO:0000256" key="7">
    <source>
        <dbReference type="ARBA" id="ARBA00023237"/>
    </source>
</evidence>
<reference evidence="10 11" key="1">
    <citation type="journal article" date="2013" name="Front. Microbiol.">
        <title>The genome of Nitrospina gracilis illuminates the metabolism and evolution of the major marine nitrite oxidizer.</title>
        <authorList>
            <person name="Luecker S."/>
            <person name="Nowka B."/>
            <person name="Rattei T."/>
            <person name="Spieck E."/>
            <person name="and Daims H."/>
        </authorList>
    </citation>
    <scope>NUCLEOTIDE SEQUENCE [LARGE SCALE GENOMIC DNA]</scope>
    <source>
        <strain evidence="10 11">3/211</strain>
    </source>
</reference>
<accession>M1YM80</accession>